<dbReference type="InterPro" id="IPR045621">
    <property type="entry name" value="BPD_transp_1_N"/>
</dbReference>
<reference evidence="9 10" key="1">
    <citation type="submission" date="2024-09" db="EMBL/GenBank/DDBJ databases">
        <authorList>
            <person name="Sun Q."/>
            <person name="Mori K."/>
        </authorList>
    </citation>
    <scope>NUCLEOTIDE SEQUENCE [LARGE SCALE GENOMIC DNA]</scope>
    <source>
        <strain evidence="9 10">TBRC 3947</strain>
    </source>
</reference>
<feature type="transmembrane region" description="Helical" evidence="7">
    <location>
        <begin position="280"/>
        <end position="306"/>
    </location>
</feature>
<evidence type="ECO:0000256" key="7">
    <source>
        <dbReference type="RuleBase" id="RU363032"/>
    </source>
</evidence>
<keyword evidence="2 7" id="KW-0813">Transport</keyword>
<evidence type="ECO:0000259" key="8">
    <source>
        <dbReference type="PROSITE" id="PS50928"/>
    </source>
</evidence>
<feature type="transmembrane region" description="Helical" evidence="7">
    <location>
        <begin position="101"/>
        <end position="122"/>
    </location>
</feature>
<feature type="transmembrane region" description="Helical" evidence="7">
    <location>
        <begin position="176"/>
        <end position="196"/>
    </location>
</feature>
<comment type="subcellular location">
    <subcellularLocation>
        <location evidence="1 7">Cell membrane</location>
        <topology evidence="1 7">Multi-pass membrane protein</topology>
    </subcellularLocation>
</comment>
<evidence type="ECO:0000256" key="4">
    <source>
        <dbReference type="ARBA" id="ARBA00022692"/>
    </source>
</evidence>
<proteinExistence type="inferred from homology"/>
<feature type="domain" description="ABC transmembrane type-1" evidence="8">
    <location>
        <begin position="95"/>
        <end position="303"/>
    </location>
</feature>
<dbReference type="PROSITE" id="PS50928">
    <property type="entry name" value="ABC_TM1"/>
    <property type="match status" value="1"/>
</dbReference>
<gene>
    <name evidence="9" type="ORF">ACFFIA_28835</name>
</gene>
<dbReference type="InterPro" id="IPR000515">
    <property type="entry name" value="MetI-like"/>
</dbReference>
<dbReference type="RefSeq" id="WP_377256448.1">
    <property type="nucleotide sequence ID" value="NZ_JBHLUH010000060.1"/>
</dbReference>
<dbReference type="SUPFAM" id="SSF161098">
    <property type="entry name" value="MetI-like"/>
    <property type="match status" value="1"/>
</dbReference>
<accession>A0ABV6MAC4</accession>
<dbReference type="Gene3D" id="1.10.3720.10">
    <property type="entry name" value="MetI-like"/>
    <property type="match status" value="1"/>
</dbReference>
<evidence type="ECO:0000313" key="9">
    <source>
        <dbReference type="EMBL" id="MFC0531660.1"/>
    </source>
</evidence>
<comment type="caution">
    <text evidence="9">The sequence shown here is derived from an EMBL/GenBank/DDBJ whole genome shotgun (WGS) entry which is preliminary data.</text>
</comment>
<keyword evidence="6 7" id="KW-0472">Membrane</keyword>
<keyword evidence="5 7" id="KW-1133">Transmembrane helix</keyword>
<evidence type="ECO:0000256" key="2">
    <source>
        <dbReference type="ARBA" id="ARBA00022448"/>
    </source>
</evidence>
<protein>
    <submittedName>
        <fullName evidence="9">ABC transporter permease</fullName>
    </submittedName>
</protein>
<dbReference type="Proteomes" id="UP001589867">
    <property type="component" value="Unassembled WGS sequence"/>
</dbReference>
<dbReference type="PANTHER" id="PTHR43163:SF6">
    <property type="entry name" value="DIPEPTIDE TRANSPORT SYSTEM PERMEASE PROTEIN DPPB-RELATED"/>
    <property type="match status" value="1"/>
</dbReference>
<keyword evidence="3" id="KW-1003">Cell membrane</keyword>
<dbReference type="Pfam" id="PF19300">
    <property type="entry name" value="BPD_transp_1_N"/>
    <property type="match status" value="1"/>
</dbReference>
<dbReference type="CDD" id="cd06261">
    <property type="entry name" value="TM_PBP2"/>
    <property type="match status" value="1"/>
</dbReference>
<feature type="transmembrane region" description="Helical" evidence="7">
    <location>
        <begin position="134"/>
        <end position="156"/>
    </location>
</feature>
<comment type="similarity">
    <text evidence="7">Belongs to the binding-protein-dependent transport system permease family.</text>
</comment>
<organism evidence="9 10">
    <name type="scientific">Phytohabitans kaempferiae</name>
    <dbReference type="NCBI Taxonomy" id="1620943"/>
    <lineage>
        <taxon>Bacteria</taxon>
        <taxon>Bacillati</taxon>
        <taxon>Actinomycetota</taxon>
        <taxon>Actinomycetes</taxon>
        <taxon>Micromonosporales</taxon>
        <taxon>Micromonosporaceae</taxon>
    </lineage>
</organism>
<feature type="transmembrane region" description="Helical" evidence="7">
    <location>
        <begin position="9"/>
        <end position="26"/>
    </location>
</feature>
<evidence type="ECO:0000256" key="6">
    <source>
        <dbReference type="ARBA" id="ARBA00023136"/>
    </source>
</evidence>
<name>A0ABV6MAC4_9ACTN</name>
<keyword evidence="4 7" id="KW-0812">Transmembrane</keyword>
<dbReference type="EMBL" id="JBHLUH010000060">
    <property type="protein sequence ID" value="MFC0531660.1"/>
    <property type="molecule type" value="Genomic_DNA"/>
</dbReference>
<evidence type="ECO:0000313" key="10">
    <source>
        <dbReference type="Proteomes" id="UP001589867"/>
    </source>
</evidence>
<dbReference type="Pfam" id="PF00528">
    <property type="entry name" value="BPD_transp_1"/>
    <property type="match status" value="1"/>
</dbReference>
<keyword evidence="10" id="KW-1185">Reference proteome</keyword>
<feature type="transmembrane region" description="Helical" evidence="7">
    <location>
        <begin position="234"/>
        <end position="260"/>
    </location>
</feature>
<evidence type="ECO:0000256" key="5">
    <source>
        <dbReference type="ARBA" id="ARBA00022989"/>
    </source>
</evidence>
<evidence type="ECO:0000256" key="3">
    <source>
        <dbReference type="ARBA" id="ARBA00022475"/>
    </source>
</evidence>
<sequence>MLRLILRRVLLSVPLIFAVSILTFVLQELAPGDTAQTILGDNYTEESYDYLRHRLGLDQPMHERYLDWLAGALRGDLGVSAISGLDVGHQIAARMGVTVSLAVAATTVSAIVGVALGVVSAVRGGLLGRAVDVLSLIGFATPAFWLGLVLVSVFAVEWRILPATGYVPLTTSVGGWLASLVLPVAALTSSAVATIAKQTRDGMLSALSRDFVHTLRANGATEASIIFRHALRNAAIPVVTVIGLLFVGLMTGVVVIEVTFGMPGLGSLALTAITRHDLPMVQGIVIAFTLIVVVGNLLVDLTYGWLNPKARVS</sequence>
<evidence type="ECO:0000256" key="1">
    <source>
        <dbReference type="ARBA" id="ARBA00004651"/>
    </source>
</evidence>
<dbReference type="InterPro" id="IPR035906">
    <property type="entry name" value="MetI-like_sf"/>
</dbReference>
<dbReference type="PANTHER" id="PTHR43163">
    <property type="entry name" value="DIPEPTIDE TRANSPORT SYSTEM PERMEASE PROTEIN DPPB-RELATED"/>
    <property type="match status" value="1"/>
</dbReference>